<proteinExistence type="inferred from homology"/>
<evidence type="ECO:0000259" key="10">
    <source>
        <dbReference type="PROSITE" id="PS50263"/>
    </source>
</evidence>
<dbReference type="Pfam" id="PF00795">
    <property type="entry name" value="CN_hydrolase"/>
    <property type="match status" value="1"/>
</dbReference>
<keyword evidence="4 9" id="KW-0808">Transferase</keyword>
<dbReference type="CDD" id="cd07571">
    <property type="entry name" value="ALP_N-acyl_transferase"/>
    <property type="match status" value="1"/>
</dbReference>
<evidence type="ECO:0000256" key="9">
    <source>
        <dbReference type="HAMAP-Rule" id="MF_01148"/>
    </source>
</evidence>
<keyword evidence="3 9" id="KW-1003">Cell membrane</keyword>
<evidence type="ECO:0000256" key="6">
    <source>
        <dbReference type="ARBA" id="ARBA00022989"/>
    </source>
</evidence>
<keyword evidence="6 9" id="KW-1133">Transmembrane helix</keyword>
<dbReference type="SUPFAM" id="SSF56317">
    <property type="entry name" value="Carbon-nitrogen hydrolase"/>
    <property type="match status" value="1"/>
</dbReference>
<dbReference type="PANTHER" id="PTHR38686:SF1">
    <property type="entry name" value="APOLIPOPROTEIN N-ACYLTRANSFERASE"/>
    <property type="match status" value="1"/>
</dbReference>
<keyword evidence="12" id="KW-1185">Reference proteome</keyword>
<reference evidence="11 12" key="1">
    <citation type="submission" date="2024-06" db="EMBL/GenBank/DDBJ databases">
        <title>Chitinophaga defluvii sp. nov., isolated from municipal sewage.</title>
        <authorList>
            <person name="Zhang L."/>
        </authorList>
    </citation>
    <scope>NUCLEOTIDE SEQUENCE [LARGE SCALE GENOMIC DNA]</scope>
    <source>
        <strain evidence="11 12">H8</strain>
    </source>
</reference>
<dbReference type="RefSeq" id="WP_354663795.1">
    <property type="nucleotide sequence ID" value="NZ_JBEXAC010000003.1"/>
</dbReference>
<evidence type="ECO:0000256" key="2">
    <source>
        <dbReference type="ARBA" id="ARBA00010065"/>
    </source>
</evidence>
<accession>A0ABV2TDW4</accession>
<feature type="transmembrane region" description="Helical" evidence="9">
    <location>
        <begin position="147"/>
        <end position="173"/>
    </location>
</feature>
<dbReference type="EMBL" id="JBEXAC010000003">
    <property type="protein sequence ID" value="MET7001223.1"/>
    <property type="molecule type" value="Genomic_DNA"/>
</dbReference>
<evidence type="ECO:0000313" key="11">
    <source>
        <dbReference type="EMBL" id="MET7001223.1"/>
    </source>
</evidence>
<keyword evidence="5 9" id="KW-0812">Transmembrane</keyword>
<evidence type="ECO:0000256" key="4">
    <source>
        <dbReference type="ARBA" id="ARBA00022679"/>
    </source>
</evidence>
<comment type="subcellular location">
    <subcellularLocation>
        <location evidence="1 9">Cell membrane</location>
        <topology evidence="1 9">Multi-pass membrane protein</topology>
    </subcellularLocation>
</comment>
<comment type="similarity">
    <text evidence="2 9">Belongs to the CN hydrolase family. Apolipoprotein N-acyltransferase subfamily.</text>
</comment>
<feature type="transmembrane region" description="Helical" evidence="9">
    <location>
        <begin position="51"/>
        <end position="71"/>
    </location>
</feature>
<dbReference type="InterPro" id="IPR004563">
    <property type="entry name" value="Apolipo_AcylTrfase"/>
</dbReference>
<dbReference type="GO" id="GO:0016746">
    <property type="term" value="F:acyltransferase activity"/>
    <property type="evidence" value="ECO:0007669"/>
    <property type="project" value="UniProtKB-KW"/>
</dbReference>
<dbReference type="Proteomes" id="UP001549749">
    <property type="component" value="Unassembled WGS sequence"/>
</dbReference>
<organism evidence="11 12">
    <name type="scientific">Chitinophaga defluvii</name>
    <dbReference type="NCBI Taxonomy" id="3163343"/>
    <lineage>
        <taxon>Bacteria</taxon>
        <taxon>Pseudomonadati</taxon>
        <taxon>Bacteroidota</taxon>
        <taxon>Chitinophagia</taxon>
        <taxon>Chitinophagales</taxon>
        <taxon>Chitinophagaceae</taxon>
        <taxon>Chitinophaga</taxon>
    </lineage>
</organism>
<feature type="transmembrane region" description="Helical" evidence="9">
    <location>
        <begin position="77"/>
        <end position="96"/>
    </location>
</feature>
<keyword evidence="7 9" id="KW-0472">Membrane</keyword>
<protein>
    <recommendedName>
        <fullName evidence="9">Apolipoprotein N-acyltransferase</fullName>
        <shortName evidence="9">ALP N-acyltransferase</shortName>
        <ecNumber evidence="9">2.3.1.269</ecNumber>
    </recommendedName>
</protein>
<dbReference type="InterPro" id="IPR003010">
    <property type="entry name" value="C-N_Hydrolase"/>
</dbReference>
<dbReference type="Pfam" id="PF20154">
    <property type="entry name" value="LNT_N"/>
    <property type="match status" value="1"/>
</dbReference>
<evidence type="ECO:0000256" key="1">
    <source>
        <dbReference type="ARBA" id="ARBA00004651"/>
    </source>
</evidence>
<dbReference type="PANTHER" id="PTHR38686">
    <property type="entry name" value="APOLIPOPROTEIN N-ACYLTRANSFERASE"/>
    <property type="match status" value="1"/>
</dbReference>
<keyword evidence="8 9" id="KW-0012">Acyltransferase</keyword>
<evidence type="ECO:0000256" key="3">
    <source>
        <dbReference type="ARBA" id="ARBA00022475"/>
    </source>
</evidence>
<feature type="domain" description="CN hydrolase" evidence="10">
    <location>
        <begin position="218"/>
        <end position="491"/>
    </location>
</feature>
<evidence type="ECO:0000256" key="8">
    <source>
        <dbReference type="ARBA" id="ARBA00023315"/>
    </source>
</evidence>
<name>A0ABV2TDW4_9BACT</name>
<comment type="pathway">
    <text evidence="9">Protein modification; lipoprotein biosynthesis (N-acyl transfer).</text>
</comment>
<dbReference type="InterPro" id="IPR045378">
    <property type="entry name" value="LNT_N"/>
</dbReference>
<dbReference type="PROSITE" id="PS50263">
    <property type="entry name" value="CN_HYDROLASE"/>
    <property type="match status" value="1"/>
</dbReference>
<evidence type="ECO:0000256" key="7">
    <source>
        <dbReference type="ARBA" id="ARBA00023136"/>
    </source>
</evidence>
<dbReference type="Gene3D" id="3.60.110.10">
    <property type="entry name" value="Carbon-nitrogen hydrolase"/>
    <property type="match status" value="1"/>
</dbReference>
<sequence length="530" mass="60190">MSRKFTPLLLCVCSGLLLGAAWPMLPFTPLIFFAFVPLLALTDLQQNRSGYFGLLLLSLLIWNVITTWWVGNTTVPASGVAANVFNALLMSIPWMAYKSTPKKWGSSLRYFSFIVCWLTFEYIHQQWELSWPWLTLGNVFATHPGWIQWYEYTGTSGGSLWILLSNITIYGIWQKYKQTTLPLKTVLVKEAWKPLAIILLPMLVSMLIPAPKNSGTNISVVVVQPNIDPYDEKFTSGTVQEQLAKFLKLTAQKLDSTTSYIIWPETALFPHGAWEEQLNSQSEVIAIREMLRKYPQAKLITGAVTVKRYLDEVPPLARQLEDGTFYDPYNTALQIDTSQSIQIYHKYKLVPGVELVPYMRYLKFMGSLALDFGGITGSYGREPGVSLFTDPVKQIKVFPTICYESVYSEYVAAHVRNGANLLVILTNDGWWGNTAGHKQHLQYARLRAIETRRWVARSANTGISAFIDPQGNIHDPQPYWQEAVMKATVTTSTDFTFYVRYGDLISRGALIFCILLIVYAIISRFIYNKQ</sequence>
<gene>
    <name evidence="9 11" type="primary">lnt</name>
    <name evidence="11" type="ORF">ABR189_27825</name>
</gene>
<feature type="transmembrane region" description="Helical" evidence="9">
    <location>
        <begin position="509"/>
        <end position="527"/>
    </location>
</feature>
<evidence type="ECO:0000313" key="12">
    <source>
        <dbReference type="Proteomes" id="UP001549749"/>
    </source>
</evidence>
<feature type="transmembrane region" description="Helical" evidence="9">
    <location>
        <begin position="108"/>
        <end position="127"/>
    </location>
</feature>
<comment type="function">
    <text evidence="9">Catalyzes the phospholipid dependent N-acylation of the N-terminal cysteine of apolipoprotein, the last step in lipoprotein maturation.</text>
</comment>
<dbReference type="InterPro" id="IPR036526">
    <property type="entry name" value="C-N_Hydrolase_sf"/>
</dbReference>
<feature type="transmembrane region" description="Helical" evidence="9">
    <location>
        <begin position="29"/>
        <end position="44"/>
    </location>
</feature>
<dbReference type="EC" id="2.3.1.269" evidence="9"/>
<dbReference type="NCBIfam" id="TIGR00546">
    <property type="entry name" value="lnt"/>
    <property type="match status" value="1"/>
</dbReference>
<dbReference type="HAMAP" id="MF_01148">
    <property type="entry name" value="Lnt"/>
    <property type="match status" value="1"/>
</dbReference>
<comment type="catalytic activity">
    <reaction evidence="9">
        <text>N-terminal S-1,2-diacyl-sn-glyceryl-L-cysteinyl-[lipoprotein] + a glycerophospholipid = N-acyl-S-1,2-diacyl-sn-glyceryl-L-cysteinyl-[lipoprotein] + a 2-acyl-sn-glycero-3-phospholipid + H(+)</text>
        <dbReference type="Rhea" id="RHEA:48228"/>
        <dbReference type="Rhea" id="RHEA-COMP:14681"/>
        <dbReference type="Rhea" id="RHEA-COMP:14684"/>
        <dbReference type="ChEBI" id="CHEBI:15378"/>
        <dbReference type="ChEBI" id="CHEBI:136912"/>
        <dbReference type="ChEBI" id="CHEBI:140656"/>
        <dbReference type="ChEBI" id="CHEBI:140657"/>
        <dbReference type="ChEBI" id="CHEBI:140660"/>
        <dbReference type="EC" id="2.3.1.269"/>
    </reaction>
</comment>
<comment type="caution">
    <text evidence="11">The sequence shown here is derived from an EMBL/GenBank/DDBJ whole genome shotgun (WGS) entry which is preliminary data.</text>
</comment>
<evidence type="ECO:0000256" key="5">
    <source>
        <dbReference type="ARBA" id="ARBA00022692"/>
    </source>
</evidence>